<name>A0ABW5XJ36_9SPHI</name>
<dbReference type="InterPro" id="IPR000477">
    <property type="entry name" value="RT_dom"/>
</dbReference>
<evidence type="ECO:0000313" key="3">
    <source>
        <dbReference type="Proteomes" id="UP001597601"/>
    </source>
</evidence>
<evidence type="ECO:0000313" key="2">
    <source>
        <dbReference type="EMBL" id="MFD2863725.1"/>
    </source>
</evidence>
<gene>
    <name evidence="2" type="ORF">ACFSYC_03400</name>
</gene>
<organism evidence="2 3">
    <name type="scientific">Mucilaginibacter antarcticus</name>
    <dbReference type="NCBI Taxonomy" id="1855725"/>
    <lineage>
        <taxon>Bacteria</taxon>
        <taxon>Pseudomonadati</taxon>
        <taxon>Bacteroidota</taxon>
        <taxon>Sphingobacteriia</taxon>
        <taxon>Sphingobacteriales</taxon>
        <taxon>Sphingobacteriaceae</taxon>
        <taxon>Mucilaginibacter</taxon>
    </lineage>
</organism>
<dbReference type="RefSeq" id="WP_377123528.1">
    <property type="nucleotide sequence ID" value="NZ_JBHUON010000002.1"/>
</dbReference>
<dbReference type="CDD" id="cd01646">
    <property type="entry name" value="RT_Bac_retron_I"/>
    <property type="match status" value="1"/>
</dbReference>
<dbReference type="GO" id="GO:0003964">
    <property type="term" value="F:RNA-directed DNA polymerase activity"/>
    <property type="evidence" value="ECO:0007669"/>
    <property type="project" value="UniProtKB-KW"/>
</dbReference>
<dbReference type="Pfam" id="PF00078">
    <property type="entry name" value="RVT_1"/>
    <property type="match status" value="1"/>
</dbReference>
<dbReference type="EMBL" id="JBHUON010000002">
    <property type="protein sequence ID" value="MFD2863725.1"/>
    <property type="molecule type" value="Genomic_DNA"/>
</dbReference>
<dbReference type="Proteomes" id="UP001597601">
    <property type="component" value="Unassembled WGS sequence"/>
</dbReference>
<keyword evidence="2" id="KW-0808">Transferase</keyword>
<keyword evidence="2" id="KW-0548">Nucleotidyltransferase</keyword>
<dbReference type="PROSITE" id="PS50878">
    <property type="entry name" value="RT_POL"/>
    <property type="match status" value="1"/>
</dbReference>
<keyword evidence="3" id="KW-1185">Reference proteome</keyword>
<keyword evidence="2" id="KW-0695">RNA-directed DNA polymerase</keyword>
<feature type="domain" description="Reverse transcriptase" evidence="1">
    <location>
        <begin position="66"/>
        <end position="325"/>
    </location>
</feature>
<accession>A0ABW5XJ36</accession>
<evidence type="ECO:0000259" key="1">
    <source>
        <dbReference type="PROSITE" id="PS50878"/>
    </source>
</evidence>
<reference evidence="3" key="1">
    <citation type="journal article" date="2019" name="Int. J. Syst. Evol. Microbiol.">
        <title>The Global Catalogue of Microorganisms (GCM) 10K type strain sequencing project: providing services to taxonomists for standard genome sequencing and annotation.</title>
        <authorList>
            <consortium name="The Broad Institute Genomics Platform"/>
            <consortium name="The Broad Institute Genome Sequencing Center for Infectious Disease"/>
            <person name="Wu L."/>
            <person name="Ma J."/>
        </authorList>
    </citation>
    <scope>NUCLEOTIDE SEQUENCE [LARGE SCALE GENOMIC DNA]</scope>
    <source>
        <strain evidence="3">KCTC 52232</strain>
    </source>
</reference>
<protein>
    <submittedName>
        <fullName evidence="2">RNA-directed DNA polymerase</fullName>
    </submittedName>
</protein>
<proteinExistence type="predicted"/>
<sequence length="600" mass="68726">MTLYDLLYRGYFPKELPPPFNAKSYADNITTILANWSTIFADNTHASTLVKASTETAQQFKARKRKHSEDFIAKYNSSKGTIFSISKGKLSRRFLQIPNPKHFALLSEKISNNWTAFENVYAISNYSKSYPIPDNDITKRSVRTYSKSVGEFRNEIINTSSNKTIEVRVDISKFYPTIYTHSIAWALLGKNKAKQYFKKKDILDSLIAAGDTDAALYKISESIDMAVRSCQERQSIGIPIGPDTSHIIAEAVACQLDLILEKKFQDIGLEACRYYDDYYLYVSTKDEADKVLKGLQLILADFQLEINESKVKVREFPFGFEDEFATTLFLFNFKKTNLDNSIKHYFSLIWAFIEKNPKKADTIFKYSLKIFEFGNVVIPKKSWRLFENLLYKTALIEPSVLDIVTRILLTYEKYLDAVSKQRLKALVNCIINDHSPINHNFEISWALWLAKTFKIEVEELCANKIIETKDSISNLILLDLINNTSLVLGTPQIAKLDTELKEDILFSEHWLLAYEGVKKGWLTPANPNLLNENLFFNILKDLDVEFYDANKQLKPYLSLKSKTTPIIAQETVVISGIKDIETVDAPQDYLDFSDSIPSGF</sequence>
<comment type="caution">
    <text evidence="2">The sequence shown here is derived from an EMBL/GenBank/DDBJ whole genome shotgun (WGS) entry which is preliminary data.</text>
</comment>